<organism evidence="6 7">
    <name type="scientific">Desulfosoma caldarium</name>
    <dbReference type="NCBI Taxonomy" id="610254"/>
    <lineage>
        <taxon>Bacteria</taxon>
        <taxon>Pseudomonadati</taxon>
        <taxon>Thermodesulfobacteriota</taxon>
        <taxon>Syntrophobacteria</taxon>
        <taxon>Syntrophobacterales</taxon>
        <taxon>Syntrophobacteraceae</taxon>
        <taxon>Desulfosoma</taxon>
    </lineage>
</organism>
<protein>
    <submittedName>
        <fullName evidence="6">DNA-binding protein HU-beta</fullName>
    </submittedName>
</protein>
<dbReference type="InterPro" id="IPR000119">
    <property type="entry name" value="Hist_DNA-bd"/>
</dbReference>
<dbReference type="AlphaFoldDB" id="A0A3N1ULX7"/>
<dbReference type="RefSeq" id="WP_123291072.1">
    <property type="nucleotide sequence ID" value="NZ_RJVA01000014.1"/>
</dbReference>
<dbReference type="GO" id="GO:0006351">
    <property type="term" value="P:DNA-templated transcription"/>
    <property type="evidence" value="ECO:0007669"/>
    <property type="project" value="UniProtKB-ARBA"/>
</dbReference>
<evidence type="ECO:0000256" key="1">
    <source>
        <dbReference type="ARBA" id="ARBA00003819"/>
    </source>
</evidence>
<dbReference type="GO" id="GO:1990178">
    <property type="term" value="C:HU-DNA complex"/>
    <property type="evidence" value="ECO:0007669"/>
    <property type="project" value="UniProtKB-ARBA"/>
</dbReference>
<reference evidence="6 7" key="1">
    <citation type="submission" date="2018-11" db="EMBL/GenBank/DDBJ databases">
        <title>Genomic Encyclopedia of Type Strains, Phase IV (KMG-IV): sequencing the most valuable type-strain genomes for metagenomic binning, comparative biology and taxonomic classification.</title>
        <authorList>
            <person name="Goeker M."/>
        </authorList>
    </citation>
    <scope>NUCLEOTIDE SEQUENCE [LARGE SCALE GENOMIC DNA]</scope>
    <source>
        <strain evidence="6 7">DSM 22027</strain>
    </source>
</reference>
<dbReference type="OrthoDB" id="9799835at2"/>
<dbReference type="PROSITE" id="PS00045">
    <property type="entry name" value="HISTONE_LIKE"/>
    <property type="match status" value="1"/>
</dbReference>
<evidence type="ECO:0000313" key="7">
    <source>
        <dbReference type="Proteomes" id="UP000276223"/>
    </source>
</evidence>
<evidence type="ECO:0000256" key="2">
    <source>
        <dbReference type="ARBA" id="ARBA00010529"/>
    </source>
</evidence>
<dbReference type="PRINTS" id="PR01727">
    <property type="entry name" value="DNABINDINGHU"/>
</dbReference>
<dbReference type="InterPro" id="IPR010992">
    <property type="entry name" value="IHF-like_DNA-bd_dom_sf"/>
</dbReference>
<comment type="caution">
    <text evidence="6">The sequence shown here is derived from an EMBL/GenBank/DDBJ whole genome shotgun (WGS) entry which is preliminary data.</text>
</comment>
<dbReference type="FunFam" id="4.10.520.10:FF:000001">
    <property type="entry name" value="DNA-binding protein HU"/>
    <property type="match status" value="1"/>
</dbReference>
<dbReference type="CDD" id="cd13831">
    <property type="entry name" value="HU"/>
    <property type="match status" value="1"/>
</dbReference>
<dbReference type="GO" id="GO:0042802">
    <property type="term" value="F:identical protein binding"/>
    <property type="evidence" value="ECO:0007669"/>
    <property type="project" value="UniProtKB-ARBA"/>
</dbReference>
<dbReference type="PANTHER" id="PTHR33175:SF3">
    <property type="entry name" value="DNA-BINDING PROTEIN HU-BETA"/>
    <property type="match status" value="1"/>
</dbReference>
<gene>
    <name evidence="6" type="ORF">EDC27_2618</name>
</gene>
<comment type="function">
    <text evidence="1">Histone-like DNA-binding protein which is capable of wrapping DNA to stabilize it, and thus to prevent its denaturation under extreme environmental conditions.</text>
</comment>
<dbReference type="GO" id="GO:0030527">
    <property type="term" value="F:structural constituent of chromatin"/>
    <property type="evidence" value="ECO:0007669"/>
    <property type="project" value="InterPro"/>
</dbReference>
<keyword evidence="7" id="KW-1185">Reference proteome</keyword>
<dbReference type="SMART" id="SM00411">
    <property type="entry name" value="BHL"/>
    <property type="match status" value="1"/>
</dbReference>
<accession>A0A3N1ULX7</accession>
<evidence type="ECO:0000256" key="3">
    <source>
        <dbReference type="ARBA" id="ARBA00023067"/>
    </source>
</evidence>
<dbReference type="SUPFAM" id="SSF47729">
    <property type="entry name" value="IHF-like DNA-binding proteins"/>
    <property type="match status" value="1"/>
</dbReference>
<evidence type="ECO:0000256" key="4">
    <source>
        <dbReference type="ARBA" id="ARBA00023125"/>
    </source>
</evidence>
<name>A0A3N1ULX7_9BACT</name>
<evidence type="ECO:0000313" key="6">
    <source>
        <dbReference type="EMBL" id="ROQ90728.1"/>
    </source>
</evidence>
<keyword evidence="3" id="KW-0226">DNA condensation</keyword>
<dbReference type="GO" id="GO:1990103">
    <property type="term" value="C:DnaA-HU complex"/>
    <property type="evidence" value="ECO:0007669"/>
    <property type="project" value="UniProtKB-ARBA"/>
</dbReference>
<comment type="similarity">
    <text evidence="2 5">Belongs to the bacterial histone-like protein family.</text>
</comment>
<dbReference type="GO" id="GO:0003677">
    <property type="term" value="F:DNA binding"/>
    <property type="evidence" value="ECO:0007669"/>
    <property type="project" value="UniProtKB-KW"/>
</dbReference>
<dbReference type="InterPro" id="IPR020816">
    <property type="entry name" value="Histone-like_DNA-bd_CS"/>
</dbReference>
<dbReference type="EMBL" id="RJVA01000014">
    <property type="protein sequence ID" value="ROQ90728.1"/>
    <property type="molecule type" value="Genomic_DNA"/>
</dbReference>
<dbReference type="Pfam" id="PF00216">
    <property type="entry name" value="Bac_DNA_binding"/>
    <property type="match status" value="1"/>
</dbReference>
<proteinExistence type="inferred from homology"/>
<dbReference type="GO" id="GO:0005829">
    <property type="term" value="C:cytosol"/>
    <property type="evidence" value="ECO:0007669"/>
    <property type="project" value="TreeGrafter"/>
</dbReference>
<sequence>MTKADLISRMADEAGITKAAAEKALNSFLNAVADSLAKGDKVTLVGFGTFSVAERAEREGRNPRTGETITIAASKTIKFKAGSKLKEALS</sequence>
<dbReference type="Proteomes" id="UP000276223">
    <property type="component" value="Unassembled WGS sequence"/>
</dbReference>
<dbReference type="Gene3D" id="4.10.520.10">
    <property type="entry name" value="IHF-like DNA-binding proteins"/>
    <property type="match status" value="1"/>
</dbReference>
<dbReference type="GO" id="GO:0030261">
    <property type="term" value="P:chromosome condensation"/>
    <property type="evidence" value="ECO:0007669"/>
    <property type="project" value="UniProtKB-KW"/>
</dbReference>
<dbReference type="PANTHER" id="PTHR33175">
    <property type="entry name" value="DNA-BINDING PROTEIN HU"/>
    <property type="match status" value="1"/>
</dbReference>
<keyword evidence="4 6" id="KW-0238">DNA-binding</keyword>
<evidence type="ECO:0000256" key="5">
    <source>
        <dbReference type="RuleBase" id="RU003939"/>
    </source>
</evidence>
<dbReference type="GO" id="GO:0006270">
    <property type="term" value="P:DNA replication initiation"/>
    <property type="evidence" value="ECO:0007669"/>
    <property type="project" value="UniProtKB-ARBA"/>
</dbReference>